<dbReference type="GeneID" id="37029232"/>
<evidence type="ECO:0000256" key="6">
    <source>
        <dbReference type="SAM" id="SignalP"/>
    </source>
</evidence>
<evidence type="ECO:0000313" key="8">
    <source>
        <dbReference type="EMBL" id="PWN26345.1"/>
    </source>
</evidence>
<keyword evidence="5" id="KW-0472">Membrane</keyword>
<dbReference type="GO" id="GO:0008422">
    <property type="term" value="F:beta-glucosidase activity"/>
    <property type="evidence" value="ECO:0007669"/>
    <property type="project" value="TreeGrafter"/>
</dbReference>
<dbReference type="AlphaFoldDB" id="A0A316UTC6"/>
<feature type="domain" description="Glycoside hydrolase family 5" evidence="7">
    <location>
        <begin position="119"/>
        <end position="301"/>
    </location>
</feature>
<dbReference type="GO" id="GO:0009986">
    <property type="term" value="C:cell surface"/>
    <property type="evidence" value="ECO:0007669"/>
    <property type="project" value="TreeGrafter"/>
</dbReference>
<feature type="chain" id="PRO_5016407848" evidence="6">
    <location>
        <begin position="24"/>
        <end position="519"/>
    </location>
</feature>
<dbReference type="EMBL" id="KZ819672">
    <property type="protein sequence ID" value="PWN26345.1"/>
    <property type="molecule type" value="Genomic_DNA"/>
</dbReference>
<dbReference type="GO" id="GO:0009251">
    <property type="term" value="P:glucan catabolic process"/>
    <property type="evidence" value="ECO:0007669"/>
    <property type="project" value="TreeGrafter"/>
</dbReference>
<name>A0A316UTC6_9BASI</name>
<dbReference type="RefSeq" id="XP_025360957.1">
    <property type="nucleotide sequence ID" value="XM_025507409.1"/>
</dbReference>
<feature type="signal peptide" evidence="6">
    <location>
        <begin position="1"/>
        <end position="23"/>
    </location>
</feature>
<dbReference type="Gene3D" id="3.20.20.80">
    <property type="entry name" value="Glycosidases"/>
    <property type="match status" value="1"/>
</dbReference>
<dbReference type="PANTHER" id="PTHR31297:SF42">
    <property type="entry name" value="GLYCOSIDE HYDROLASE FAMILY 5 DOMAIN-CONTAINING PROTEIN"/>
    <property type="match status" value="1"/>
</dbReference>
<evidence type="ECO:0000259" key="7">
    <source>
        <dbReference type="Pfam" id="PF00150"/>
    </source>
</evidence>
<evidence type="ECO:0000256" key="3">
    <source>
        <dbReference type="ARBA" id="ARBA00023295"/>
    </source>
</evidence>
<feature type="transmembrane region" description="Helical" evidence="5">
    <location>
        <begin position="498"/>
        <end position="518"/>
    </location>
</feature>
<evidence type="ECO:0000256" key="1">
    <source>
        <dbReference type="ARBA" id="ARBA00005641"/>
    </source>
</evidence>
<keyword evidence="3 4" id="KW-0326">Glycosidase</keyword>
<evidence type="ECO:0000313" key="9">
    <source>
        <dbReference type="Proteomes" id="UP000245884"/>
    </source>
</evidence>
<evidence type="ECO:0000256" key="5">
    <source>
        <dbReference type="SAM" id="Phobius"/>
    </source>
</evidence>
<evidence type="ECO:0000256" key="2">
    <source>
        <dbReference type="ARBA" id="ARBA00022801"/>
    </source>
</evidence>
<keyword evidence="2 4" id="KW-0378">Hydrolase</keyword>
<evidence type="ECO:0000256" key="4">
    <source>
        <dbReference type="RuleBase" id="RU361153"/>
    </source>
</evidence>
<keyword evidence="5" id="KW-1133">Transmembrane helix</keyword>
<reference evidence="8 9" key="1">
    <citation type="journal article" date="2018" name="Mol. Biol. Evol.">
        <title>Broad Genomic Sampling Reveals a Smut Pathogenic Ancestry of the Fungal Clade Ustilaginomycotina.</title>
        <authorList>
            <person name="Kijpornyongpan T."/>
            <person name="Mondo S.J."/>
            <person name="Barry K."/>
            <person name="Sandor L."/>
            <person name="Lee J."/>
            <person name="Lipzen A."/>
            <person name="Pangilinan J."/>
            <person name="LaButti K."/>
            <person name="Hainaut M."/>
            <person name="Henrissat B."/>
            <person name="Grigoriev I.V."/>
            <person name="Spatafora J.W."/>
            <person name="Aime M.C."/>
        </authorList>
    </citation>
    <scope>NUCLEOTIDE SEQUENCE [LARGE SCALE GENOMIC DNA]</scope>
    <source>
        <strain evidence="8 9">MCA 5214</strain>
    </source>
</reference>
<dbReference type="InterPro" id="IPR017853">
    <property type="entry name" value="GH"/>
</dbReference>
<accession>A0A316UTC6</accession>
<dbReference type="InterPro" id="IPR050386">
    <property type="entry name" value="Glycosyl_hydrolase_5"/>
</dbReference>
<dbReference type="OrthoDB" id="62120at2759"/>
<dbReference type="InterPro" id="IPR001547">
    <property type="entry name" value="Glyco_hydro_5"/>
</dbReference>
<comment type="similarity">
    <text evidence="1 4">Belongs to the glycosyl hydrolase 5 (cellulase A) family.</text>
</comment>
<keyword evidence="5" id="KW-0812">Transmembrane</keyword>
<dbReference type="Pfam" id="PF00150">
    <property type="entry name" value="Cellulase"/>
    <property type="match status" value="1"/>
</dbReference>
<organism evidence="8 9">
    <name type="scientific">Jaminaea rosea</name>
    <dbReference type="NCBI Taxonomy" id="1569628"/>
    <lineage>
        <taxon>Eukaryota</taxon>
        <taxon>Fungi</taxon>
        <taxon>Dikarya</taxon>
        <taxon>Basidiomycota</taxon>
        <taxon>Ustilaginomycotina</taxon>
        <taxon>Exobasidiomycetes</taxon>
        <taxon>Microstromatales</taxon>
        <taxon>Microstromatales incertae sedis</taxon>
        <taxon>Jaminaea</taxon>
    </lineage>
</organism>
<dbReference type="GO" id="GO:0005576">
    <property type="term" value="C:extracellular region"/>
    <property type="evidence" value="ECO:0007669"/>
    <property type="project" value="TreeGrafter"/>
</dbReference>
<sequence length="519" mass="57116">MLLLPSFLPLTVVLVALGRACLADSLNASLGHEPRDLLAPRKLPDADGNKYRFKFGGPTLKGDTLFGVGIGSWLVLESFITPSIFDQSGKDGKAVYDEWTFVDAVGAQKATQILRDHHDKWITEDDFRLMKEYGLNAARIPIGYWAFDVQPGESYLKLDQWAMLLRACEWAQKHGIKVIVDLHGAPGSQNGYDHSGHRGALNWDKQQSNIDRTLAIIRTMATEFSQAKWADTIIALELLNEPKGVDMAKLKKFYQDAYHEIRSRGNLAVVLSDSFMGVGNWNDTLPYPQYEGVLIDPHIYFLFTAADLKLDPKVRAYRMCSHVAQFKQINSEHHWIMTGEWSPASTDCAININGRQAGSRYDGSYKGGGNNNGAVQNANIGSCAPWRGSASKWSQAQKDDLARWWETGMDAYYSGAGGFFWAWKTEDGTAEDFSYVAGVKNGWIPKNPRARPHGFHCPGVKEEGAINLSNGSSDGGTTGKSQASMAKRGVGGIAARSSYVPCSIFGSTLIVGGLILLFM</sequence>
<gene>
    <name evidence="8" type="ORF">BDZ90DRAFT_242198</name>
</gene>
<dbReference type="Proteomes" id="UP000245884">
    <property type="component" value="Unassembled WGS sequence"/>
</dbReference>
<keyword evidence="9" id="KW-1185">Reference proteome</keyword>
<dbReference type="SUPFAM" id="SSF51445">
    <property type="entry name" value="(Trans)glycosidases"/>
    <property type="match status" value="1"/>
</dbReference>
<dbReference type="STRING" id="1569628.A0A316UTC6"/>
<keyword evidence="6" id="KW-0732">Signal</keyword>
<dbReference type="PANTHER" id="PTHR31297">
    <property type="entry name" value="GLUCAN ENDO-1,6-BETA-GLUCOSIDASE B"/>
    <property type="match status" value="1"/>
</dbReference>
<proteinExistence type="inferred from homology"/>
<protein>
    <submittedName>
        <fullName evidence="8">Glycoside hydrolase</fullName>
    </submittedName>
</protein>